<comment type="similarity">
    <text evidence="2 10">Belongs to the PDK/BCKDK protein kinase family.</text>
</comment>
<keyword evidence="6 10" id="KW-0418">Kinase</keyword>
<dbReference type="EMBL" id="OC867374">
    <property type="protein sequence ID" value="CAD7633469.1"/>
    <property type="molecule type" value="Genomic_DNA"/>
</dbReference>
<dbReference type="AlphaFoldDB" id="A0A7R9Q731"/>
<keyword evidence="7 10" id="KW-0067">ATP-binding</keyword>
<evidence type="ECO:0000313" key="12">
    <source>
        <dbReference type="EMBL" id="CAD7633469.1"/>
    </source>
</evidence>
<dbReference type="InterPro" id="IPR036784">
    <property type="entry name" value="AK/P_DHK_N_sf"/>
</dbReference>
<sequence length="236" mass="26330">NEDLVRQFLDQTLTSRLGIRMLCEHHLALASDAAAEEERTNYMGIINVTMRLRDVVDNWCDYVADMSDHHYGRSPPFKINGHVSVQFPYIQTPLDYILPELLKNAARATIEAHLDSPTLPPVTVTIASNDTDFIIRITDRGGGIRHDLVDLVTRYHFSTAGESIDSRLDGGILGHIMKDSATSASPMHGFGFGLPTSRAYAEYLGGRLSIESMQGIGTDVYLRLRHIDGKQESFRI</sequence>
<evidence type="ECO:0000256" key="8">
    <source>
        <dbReference type="ARBA" id="ARBA00022946"/>
    </source>
</evidence>
<evidence type="ECO:0000256" key="9">
    <source>
        <dbReference type="ARBA" id="ARBA00023128"/>
    </source>
</evidence>
<dbReference type="PANTHER" id="PTHR11947">
    <property type="entry name" value="PYRUVATE DEHYDROGENASE KINASE"/>
    <property type="match status" value="1"/>
</dbReference>
<dbReference type="PANTHER" id="PTHR11947:SF20">
    <property type="entry name" value="[3-METHYL-2-OXOBUTANOATE DEHYDROGENASE [LIPOAMIDE]] KINASE, MITOCHONDRIAL"/>
    <property type="match status" value="1"/>
</dbReference>
<organism evidence="12">
    <name type="scientific">Medioppia subpectinata</name>
    <dbReference type="NCBI Taxonomy" id="1979941"/>
    <lineage>
        <taxon>Eukaryota</taxon>
        <taxon>Metazoa</taxon>
        <taxon>Ecdysozoa</taxon>
        <taxon>Arthropoda</taxon>
        <taxon>Chelicerata</taxon>
        <taxon>Arachnida</taxon>
        <taxon>Acari</taxon>
        <taxon>Acariformes</taxon>
        <taxon>Sarcoptiformes</taxon>
        <taxon>Oribatida</taxon>
        <taxon>Brachypylina</taxon>
        <taxon>Oppioidea</taxon>
        <taxon>Oppiidae</taxon>
        <taxon>Medioppia</taxon>
    </lineage>
</organism>
<dbReference type="EC" id="2.7.11.-" evidence="10"/>
<keyword evidence="4 10" id="KW-0808">Transferase</keyword>
<keyword evidence="13" id="KW-1185">Reference proteome</keyword>
<dbReference type="InterPro" id="IPR004358">
    <property type="entry name" value="Sig_transdc_His_kin-like_C"/>
</dbReference>
<dbReference type="CDD" id="cd16929">
    <property type="entry name" value="HATPase_PDK-like"/>
    <property type="match status" value="1"/>
</dbReference>
<evidence type="ECO:0000256" key="5">
    <source>
        <dbReference type="ARBA" id="ARBA00022741"/>
    </source>
</evidence>
<dbReference type="GO" id="GO:0004740">
    <property type="term" value="F:pyruvate dehydrogenase (acetyl-transferring) kinase activity"/>
    <property type="evidence" value="ECO:0007669"/>
    <property type="project" value="TreeGrafter"/>
</dbReference>
<evidence type="ECO:0000256" key="6">
    <source>
        <dbReference type="ARBA" id="ARBA00022777"/>
    </source>
</evidence>
<evidence type="ECO:0000256" key="10">
    <source>
        <dbReference type="RuleBase" id="RU366032"/>
    </source>
</evidence>
<dbReference type="InterPro" id="IPR003594">
    <property type="entry name" value="HATPase_dom"/>
</dbReference>
<dbReference type="Pfam" id="PF10436">
    <property type="entry name" value="BCDHK_Adom3"/>
    <property type="match status" value="1"/>
</dbReference>
<dbReference type="EMBL" id="CAJPIZ010012799">
    <property type="protein sequence ID" value="CAG2113899.1"/>
    <property type="molecule type" value="Genomic_DNA"/>
</dbReference>
<dbReference type="Pfam" id="PF02518">
    <property type="entry name" value="HATPase_c"/>
    <property type="match status" value="1"/>
</dbReference>
<gene>
    <name evidence="12" type="ORF">OSB1V03_LOCUS13866</name>
</gene>
<dbReference type="Gene3D" id="1.20.140.20">
    <property type="entry name" value="Alpha-ketoacid/pyruvate dehydrogenase kinase, N-terminal domain"/>
    <property type="match status" value="1"/>
</dbReference>
<dbReference type="InterPro" id="IPR039028">
    <property type="entry name" value="BCKD/PDK"/>
</dbReference>
<protein>
    <recommendedName>
        <fullName evidence="10">Protein-serine/threonine kinase</fullName>
        <ecNumber evidence="10">2.7.11.-</ecNumber>
    </recommendedName>
</protein>
<evidence type="ECO:0000256" key="2">
    <source>
        <dbReference type="ARBA" id="ARBA00006155"/>
    </source>
</evidence>
<comment type="subcellular location">
    <subcellularLocation>
        <location evidence="1 10">Mitochondrion matrix</location>
    </subcellularLocation>
</comment>
<dbReference type="InterPro" id="IPR018955">
    <property type="entry name" value="BCDHK/PDK_N"/>
</dbReference>
<keyword evidence="8" id="KW-0809">Transit peptide</keyword>
<dbReference type="PROSITE" id="PS50109">
    <property type="entry name" value="HIS_KIN"/>
    <property type="match status" value="1"/>
</dbReference>
<reference evidence="12" key="1">
    <citation type="submission" date="2020-11" db="EMBL/GenBank/DDBJ databases">
        <authorList>
            <person name="Tran Van P."/>
        </authorList>
    </citation>
    <scope>NUCLEOTIDE SEQUENCE</scope>
</reference>
<evidence type="ECO:0000256" key="3">
    <source>
        <dbReference type="ARBA" id="ARBA00022553"/>
    </source>
</evidence>
<dbReference type="SUPFAM" id="SSF69012">
    <property type="entry name" value="alpha-ketoacid dehydrogenase kinase, N-terminal domain"/>
    <property type="match status" value="1"/>
</dbReference>
<dbReference type="PRINTS" id="PR00344">
    <property type="entry name" value="BCTRLSENSOR"/>
</dbReference>
<dbReference type="InterPro" id="IPR036890">
    <property type="entry name" value="HATPase_C_sf"/>
</dbReference>
<keyword evidence="3" id="KW-0597">Phosphoprotein</keyword>
<accession>A0A7R9Q731</accession>
<name>A0A7R9Q731_9ACAR</name>
<dbReference type="SUPFAM" id="SSF55874">
    <property type="entry name" value="ATPase domain of HSP90 chaperone/DNA topoisomerase II/histidine kinase"/>
    <property type="match status" value="1"/>
</dbReference>
<dbReference type="InterPro" id="IPR005467">
    <property type="entry name" value="His_kinase_dom"/>
</dbReference>
<dbReference type="GO" id="GO:0005524">
    <property type="term" value="F:ATP binding"/>
    <property type="evidence" value="ECO:0007669"/>
    <property type="project" value="UniProtKB-UniRule"/>
</dbReference>
<proteinExistence type="inferred from homology"/>
<keyword evidence="5 10" id="KW-0547">Nucleotide-binding</keyword>
<dbReference type="Proteomes" id="UP000759131">
    <property type="component" value="Unassembled WGS sequence"/>
</dbReference>
<evidence type="ECO:0000259" key="11">
    <source>
        <dbReference type="PROSITE" id="PS50109"/>
    </source>
</evidence>
<dbReference type="GO" id="GO:0010906">
    <property type="term" value="P:regulation of glucose metabolic process"/>
    <property type="evidence" value="ECO:0007669"/>
    <property type="project" value="TreeGrafter"/>
</dbReference>
<dbReference type="SMART" id="SM00387">
    <property type="entry name" value="HATPase_c"/>
    <property type="match status" value="1"/>
</dbReference>
<feature type="domain" description="Histidine kinase" evidence="11">
    <location>
        <begin position="94"/>
        <end position="228"/>
    </location>
</feature>
<dbReference type="GO" id="GO:0005759">
    <property type="term" value="C:mitochondrial matrix"/>
    <property type="evidence" value="ECO:0007669"/>
    <property type="project" value="UniProtKB-SubCell"/>
</dbReference>
<dbReference type="Gene3D" id="3.30.565.10">
    <property type="entry name" value="Histidine kinase-like ATPase, C-terminal domain"/>
    <property type="match status" value="1"/>
</dbReference>
<keyword evidence="9 10" id="KW-0496">Mitochondrion</keyword>
<evidence type="ECO:0000256" key="1">
    <source>
        <dbReference type="ARBA" id="ARBA00004305"/>
    </source>
</evidence>
<evidence type="ECO:0000313" key="13">
    <source>
        <dbReference type="Proteomes" id="UP000759131"/>
    </source>
</evidence>
<evidence type="ECO:0000256" key="4">
    <source>
        <dbReference type="ARBA" id="ARBA00022679"/>
    </source>
</evidence>
<evidence type="ECO:0000256" key="7">
    <source>
        <dbReference type="ARBA" id="ARBA00022840"/>
    </source>
</evidence>
<dbReference type="OrthoDB" id="3264224at2759"/>
<feature type="non-terminal residue" evidence="12">
    <location>
        <position position="1"/>
    </location>
</feature>